<evidence type="ECO:0000313" key="3">
    <source>
        <dbReference type="Proteomes" id="UP000297245"/>
    </source>
</evidence>
<keyword evidence="1" id="KW-0732">Signal</keyword>
<evidence type="ECO:0000313" key="2">
    <source>
        <dbReference type="EMBL" id="THV06352.1"/>
    </source>
</evidence>
<sequence length="148" mass="16247">MPFVAAVYPIIIILLAALEERKRRNVTEDTTSLSQSLRFLSADTSHSGSSLSSFSHDSNLPELDSIVSSTISGTFSINNLEPEICNASSNRRISDCRIYTTSTTVARLPAIAVNPFGVRITHCPWSGIYRYPFQKDSGSLNGPSIHQR</sequence>
<gene>
    <name evidence="2" type="ORF">K435DRAFT_849147</name>
</gene>
<dbReference type="AlphaFoldDB" id="A0A4S8MTL1"/>
<proteinExistence type="predicted"/>
<keyword evidence="3" id="KW-1185">Reference proteome</keyword>
<accession>A0A4S8MTL1</accession>
<organism evidence="2 3">
    <name type="scientific">Dendrothele bispora (strain CBS 962.96)</name>
    <dbReference type="NCBI Taxonomy" id="1314807"/>
    <lineage>
        <taxon>Eukaryota</taxon>
        <taxon>Fungi</taxon>
        <taxon>Dikarya</taxon>
        <taxon>Basidiomycota</taxon>
        <taxon>Agaricomycotina</taxon>
        <taxon>Agaricomycetes</taxon>
        <taxon>Agaricomycetidae</taxon>
        <taxon>Agaricales</taxon>
        <taxon>Agaricales incertae sedis</taxon>
        <taxon>Dendrothele</taxon>
    </lineage>
</organism>
<name>A0A4S8MTL1_DENBC</name>
<feature type="signal peptide" evidence="1">
    <location>
        <begin position="1"/>
        <end position="17"/>
    </location>
</feature>
<protein>
    <submittedName>
        <fullName evidence="2">Uncharacterized protein</fullName>
    </submittedName>
</protein>
<dbReference type="Proteomes" id="UP000297245">
    <property type="component" value="Unassembled WGS sequence"/>
</dbReference>
<evidence type="ECO:0000256" key="1">
    <source>
        <dbReference type="SAM" id="SignalP"/>
    </source>
</evidence>
<reference evidence="2 3" key="1">
    <citation type="journal article" date="2019" name="Nat. Ecol. Evol.">
        <title>Megaphylogeny resolves global patterns of mushroom evolution.</title>
        <authorList>
            <person name="Varga T."/>
            <person name="Krizsan K."/>
            <person name="Foldi C."/>
            <person name="Dima B."/>
            <person name="Sanchez-Garcia M."/>
            <person name="Sanchez-Ramirez S."/>
            <person name="Szollosi G.J."/>
            <person name="Szarkandi J.G."/>
            <person name="Papp V."/>
            <person name="Albert L."/>
            <person name="Andreopoulos W."/>
            <person name="Angelini C."/>
            <person name="Antonin V."/>
            <person name="Barry K.W."/>
            <person name="Bougher N.L."/>
            <person name="Buchanan P."/>
            <person name="Buyck B."/>
            <person name="Bense V."/>
            <person name="Catcheside P."/>
            <person name="Chovatia M."/>
            <person name="Cooper J."/>
            <person name="Damon W."/>
            <person name="Desjardin D."/>
            <person name="Finy P."/>
            <person name="Geml J."/>
            <person name="Haridas S."/>
            <person name="Hughes K."/>
            <person name="Justo A."/>
            <person name="Karasinski D."/>
            <person name="Kautmanova I."/>
            <person name="Kiss B."/>
            <person name="Kocsube S."/>
            <person name="Kotiranta H."/>
            <person name="LaButti K.M."/>
            <person name="Lechner B.E."/>
            <person name="Liimatainen K."/>
            <person name="Lipzen A."/>
            <person name="Lukacs Z."/>
            <person name="Mihaltcheva S."/>
            <person name="Morgado L.N."/>
            <person name="Niskanen T."/>
            <person name="Noordeloos M.E."/>
            <person name="Ohm R.A."/>
            <person name="Ortiz-Santana B."/>
            <person name="Ovrebo C."/>
            <person name="Racz N."/>
            <person name="Riley R."/>
            <person name="Savchenko A."/>
            <person name="Shiryaev A."/>
            <person name="Soop K."/>
            <person name="Spirin V."/>
            <person name="Szebenyi C."/>
            <person name="Tomsovsky M."/>
            <person name="Tulloss R.E."/>
            <person name="Uehling J."/>
            <person name="Grigoriev I.V."/>
            <person name="Vagvolgyi C."/>
            <person name="Papp T."/>
            <person name="Martin F.M."/>
            <person name="Miettinen O."/>
            <person name="Hibbett D.S."/>
            <person name="Nagy L.G."/>
        </authorList>
    </citation>
    <scope>NUCLEOTIDE SEQUENCE [LARGE SCALE GENOMIC DNA]</scope>
    <source>
        <strain evidence="2 3">CBS 962.96</strain>
    </source>
</reference>
<dbReference type="EMBL" id="ML179043">
    <property type="protein sequence ID" value="THV06352.1"/>
    <property type="molecule type" value="Genomic_DNA"/>
</dbReference>
<feature type="chain" id="PRO_5020733862" evidence="1">
    <location>
        <begin position="18"/>
        <end position="148"/>
    </location>
</feature>